<dbReference type="SUPFAM" id="SSF53335">
    <property type="entry name" value="S-adenosyl-L-methionine-dependent methyltransferases"/>
    <property type="match status" value="1"/>
</dbReference>
<dbReference type="PANTHER" id="PTHR11006">
    <property type="entry name" value="PROTEIN ARGININE N-METHYLTRANSFERASE"/>
    <property type="match status" value="1"/>
</dbReference>
<dbReference type="PANTHER" id="PTHR11006:SF4">
    <property type="entry name" value="PROTEIN ARGININE N-METHYLTRANSFERASE 7"/>
    <property type="match status" value="1"/>
</dbReference>
<comment type="caution">
    <text evidence="3">The sequence shown here is derived from an EMBL/GenBank/DDBJ whole genome shotgun (WGS) entry which is preliminary data.</text>
</comment>
<evidence type="ECO:0000313" key="4">
    <source>
        <dbReference type="Proteomes" id="UP001295423"/>
    </source>
</evidence>
<dbReference type="GO" id="GO:0016274">
    <property type="term" value="F:protein-arginine N-methyltransferase activity"/>
    <property type="evidence" value="ECO:0007669"/>
    <property type="project" value="InterPro"/>
</dbReference>
<dbReference type="Proteomes" id="UP001295423">
    <property type="component" value="Unassembled WGS sequence"/>
</dbReference>
<dbReference type="GO" id="GO:0042054">
    <property type="term" value="F:histone methyltransferase activity"/>
    <property type="evidence" value="ECO:0007669"/>
    <property type="project" value="TreeGrafter"/>
</dbReference>
<reference evidence="3" key="1">
    <citation type="submission" date="2023-08" db="EMBL/GenBank/DDBJ databases">
        <authorList>
            <person name="Audoor S."/>
            <person name="Bilcke G."/>
        </authorList>
    </citation>
    <scope>NUCLEOTIDE SEQUENCE</scope>
</reference>
<dbReference type="InterPro" id="IPR029063">
    <property type="entry name" value="SAM-dependent_MTases_sf"/>
</dbReference>
<organism evidence="3 4">
    <name type="scientific">Cylindrotheca closterium</name>
    <dbReference type="NCBI Taxonomy" id="2856"/>
    <lineage>
        <taxon>Eukaryota</taxon>
        <taxon>Sar</taxon>
        <taxon>Stramenopiles</taxon>
        <taxon>Ochrophyta</taxon>
        <taxon>Bacillariophyta</taxon>
        <taxon>Bacillariophyceae</taxon>
        <taxon>Bacillariophycidae</taxon>
        <taxon>Bacillariales</taxon>
        <taxon>Bacillariaceae</taxon>
        <taxon>Cylindrotheca</taxon>
    </lineage>
</organism>
<evidence type="ECO:0000256" key="1">
    <source>
        <dbReference type="ARBA" id="ARBA00022691"/>
    </source>
</evidence>
<evidence type="ECO:0000313" key="3">
    <source>
        <dbReference type="EMBL" id="CAJ1942578.1"/>
    </source>
</evidence>
<name>A0AAD2CRV5_9STRA</name>
<keyword evidence="1" id="KW-0949">S-adenosyl-L-methionine</keyword>
<keyword evidence="4" id="KW-1185">Reference proteome</keyword>
<feature type="region of interest" description="Disordered" evidence="2">
    <location>
        <begin position="426"/>
        <end position="445"/>
    </location>
</feature>
<sequence length="768" mass="86194">MSSEITQALQTARFNDLVHINVQEGDDDQEAREIILKASLDRENGGIQWMPLPEDVNLTKLHLSTKRWFFPMLNDTVRNKAYDEAIQLASEEVVRRFYMDGKAKDDNSPPSIHGLDIGSGTGLLAMLSAKHLKKSLDKLSIGKVQIESLEMSSVMAQLAKNTIASNQLQDSIRVSERHSCEMESLSSKAHFCTSELLESGLLAEGWLPAMRDAWKRHLDPKAIVVPQKAKVWAQIVEGTSLGKFWGPHHLVNGEFGDNRVLKLWRTEGKNRKYLLQPSSEEMAGIQMEVHAKELLDNNNNNNNNITKYPLKLLSDPISILDIDVTSVEAMPPEGGQSKTREFIPIASGVAHAVLFWWELDLYQGKVTYNTHHDQEFQDHWQQCLFIFTKDANELSRLRQGEPTLLKGSHSESKVSFEIFVSNTAMSDEQMESKRPKTAPSEGSDLISPDRAWQLNDLERIDISQKGILFALNKIGMDQSIALDVSDFSLCAMMASMLGCPLVYSMESSSSNNVIPLTSAQIAQISNGLPYQQDETHDFQILQCHPEQITTTVLNEKKPNLVIAEPYYEILEGWHIQEALNYFNIVSALKKRGVLQEPFYSVPACASVMVCAFESKDIGSAYTSCSDSKLCGFLHHAINAESPLNEYEIRIPSWQYDIRHLTKPEVAATIDYQAGTIREEQIMVNFETSGTCHGILLWVDYHIAIGDDQSKIISTSGRGHQQIVRMLPSPIDITVNQVVPAVDGRASLKCKSRLQEKETSFVDFEIVVE</sequence>
<dbReference type="Gene3D" id="2.70.160.11">
    <property type="entry name" value="Hnrnp arginine n-methyltransferase1"/>
    <property type="match status" value="2"/>
</dbReference>
<dbReference type="EMBL" id="CAKOGP040001112">
    <property type="protein sequence ID" value="CAJ1942578.1"/>
    <property type="molecule type" value="Genomic_DNA"/>
</dbReference>
<protein>
    <recommendedName>
        <fullName evidence="5">Protein arginine N-methyltransferase</fullName>
    </recommendedName>
</protein>
<evidence type="ECO:0000256" key="2">
    <source>
        <dbReference type="SAM" id="MobiDB-lite"/>
    </source>
</evidence>
<proteinExistence type="predicted"/>
<dbReference type="InterPro" id="IPR025799">
    <property type="entry name" value="Arg_MeTrfase"/>
</dbReference>
<dbReference type="AlphaFoldDB" id="A0AAD2CRV5"/>
<accession>A0AAD2CRV5</accession>
<gene>
    <name evidence="3" type="ORF">CYCCA115_LOCUS8017</name>
</gene>
<evidence type="ECO:0008006" key="5">
    <source>
        <dbReference type="Google" id="ProtNLM"/>
    </source>
</evidence>
<dbReference type="Gene3D" id="3.40.50.150">
    <property type="entry name" value="Vaccinia Virus protein VP39"/>
    <property type="match status" value="2"/>
</dbReference>